<evidence type="ECO:0000259" key="6">
    <source>
        <dbReference type="PROSITE" id="PS51635"/>
    </source>
</evidence>
<feature type="active site" description="Nucleophile" evidence="4">
    <location>
        <position position="504"/>
    </location>
</feature>
<keyword evidence="8" id="KW-1185">Reference proteome</keyword>
<evidence type="ECO:0000256" key="2">
    <source>
        <dbReference type="ARBA" id="ARBA00022963"/>
    </source>
</evidence>
<evidence type="ECO:0000256" key="1">
    <source>
        <dbReference type="ARBA" id="ARBA00022801"/>
    </source>
</evidence>
<evidence type="ECO:0000256" key="3">
    <source>
        <dbReference type="ARBA" id="ARBA00023098"/>
    </source>
</evidence>
<evidence type="ECO:0000313" key="7">
    <source>
        <dbReference type="EMBL" id="RAH80883.1"/>
    </source>
</evidence>
<protein>
    <submittedName>
        <fullName evidence="7">Patatin-like phospholipase</fullName>
    </submittedName>
</protein>
<dbReference type="GO" id="GO:0047499">
    <property type="term" value="F:calcium-independent phospholipase A2 activity"/>
    <property type="evidence" value="ECO:0007669"/>
    <property type="project" value="TreeGrafter"/>
</dbReference>
<evidence type="ECO:0000256" key="5">
    <source>
        <dbReference type="SAM" id="MobiDB-lite"/>
    </source>
</evidence>
<dbReference type="InterPro" id="IPR002641">
    <property type="entry name" value="PNPLA_dom"/>
</dbReference>
<proteinExistence type="predicted"/>
<feature type="short sequence motif" description="GXSXG" evidence="4">
    <location>
        <begin position="502"/>
        <end position="506"/>
    </location>
</feature>
<dbReference type="PANTHER" id="PTHR24185:SF1">
    <property type="entry name" value="CALCIUM-INDEPENDENT PHOSPHOLIPASE A2-GAMMA"/>
    <property type="match status" value="1"/>
</dbReference>
<keyword evidence="2 4" id="KW-0442">Lipid degradation</keyword>
<evidence type="ECO:0000256" key="4">
    <source>
        <dbReference type="PROSITE-ProRule" id="PRU01161"/>
    </source>
</evidence>
<name>A0A8T8WYE5_ASPJA</name>
<dbReference type="SUPFAM" id="SSF52151">
    <property type="entry name" value="FabD/lysophospholipase-like"/>
    <property type="match status" value="1"/>
</dbReference>
<dbReference type="GO" id="GO:0019369">
    <property type="term" value="P:arachidonate metabolic process"/>
    <property type="evidence" value="ECO:0007669"/>
    <property type="project" value="TreeGrafter"/>
</dbReference>
<dbReference type="GO" id="GO:0016020">
    <property type="term" value="C:membrane"/>
    <property type="evidence" value="ECO:0007669"/>
    <property type="project" value="TreeGrafter"/>
</dbReference>
<dbReference type="PROSITE" id="PS51635">
    <property type="entry name" value="PNPLA"/>
    <property type="match status" value="1"/>
</dbReference>
<dbReference type="Proteomes" id="UP000249497">
    <property type="component" value="Unassembled WGS sequence"/>
</dbReference>
<dbReference type="EMBL" id="KZ824800">
    <property type="protein sequence ID" value="RAH80883.1"/>
    <property type="molecule type" value="Genomic_DNA"/>
</dbReference>
<feature type="region of interest" description="Disordered" evidence="5">
    <location>
        <begin position="953"/>
        <end position="987"/>
    </location>
</feature>
<feature type="short sequence motif" description="DGA/G" evidence="4">
    <location>
        <begin position="682"/>
        <end position="684"/>
    </location>
</feature>
<dbReference type="Gene3D" id="3.40.1090.10">
    <property type="entry name" value="Cytosolic phospholipase A2 catalytic domain"/>
    <property type="match status" value="1"/>
</dbReference>
<keyword evidence="3 4" id="KW-0443">Lipid metabolism</keyword>
<keyword evidence="1 4" id="KW-0378">Hydrolase</keyword>
<dbReference type="GO" id="GO:0016042">
    <property type="term" value="P:lipid catabolic process"/>
    <property type="evidence" value="ECO:0007669"/>
    <property type="project" value="UniProtKB-UniRule"/>
</dbReference>
<feature type="active site" description="Proton acceptor" evidence="4">
    <location>
        <position position="682"/>
    </location>
</feature>
<accession>A0A8T8WYE5</accession>
<reference evidence="7 8" key="1">
    <citation type="submission" date="2018-02" db="EMBL/GenBank/DDBJ databases">
        <title>The genomes of Aspergillus section Nigri reveals drivers in fungal speciation.</title>
        <authorList>
            <consortium name="DOE Joint Genome Institute"/>
            <person name="Vesth T.C."/>
            <person name="Nybo J."/>
            <person name="Theobald S."/>
            <person name="Brandl J."/>
            <person name="Frisvad J.C."/>
            <person name="Nielsen K.F."/>
            <person name="Lyhne E.K."/>
            <person name="Kogle M.E."/>
            <person name="Kuo A."/>
            <person name="Riley R."/>
            <person name="Clum A."/>
            <person name="Nolan M."/>
            <person name="Lipzen A."/>
            <person name="Salamov A."/>
            <person name="Henrissat B."/>
            <person name="Wiebenga A."/>
            <person name="De vries R.P."/>
            <person name="Grigoriev I.V."/>
            <person name="Mortensen U.H."/>
            <person name="Andersen M.R."/>
            <person name="Baker S.E."/>
        </authorList>
    </citation>
    <scope>NUCLEOTIDE SEQUENCE [LARGE SCALE GENOMIC DNA]</scope>
    <source>
        <strain evidence="7 8">CBS 114.51</strain>
    </source>
</reference>
<dbReference type="InterPro" id="IPR016035">
    <property type="entry name" value="Acyl_Trfase/lysoPLipase"/>
</dbReference>
<organism evidence="7 8">
    <name type="scientific">Aspergillus japonicus CBS 114.51</name>
    <dbReference type="NCBI Taxonomy" id="1448312"/>
    <lineage>
        <taxon>Eukaryota</taxon>
        <taxon>Fungi</taxon>
        <taxon>Dikarya</taxon>
        <taxon>Ascomycota</taxon>
        <taxon>Pezizomycotina</taxon>
        <taxon>Eurotiomycetes</taxon>
        <taxon>Eurotiomycetidae</taxon>
        <taxon>Eurotiales</taxon>
        <taxon>Aspergillaceae</taxon>
        <taxon>Aspergillus</taxon>
        <taxon>Aspergillus subgen. Circumdati</taxon>
    </lineage>
</organism>
<dbReference type="PANTHER" id="PTHR24185">
    <property type="entry name" value="CALCIUM-INDEPENDENT PHOSPHOLIPASE A2-GAMMA"/>
    <property type="match status" value="1"/>
</dbReference>
<dbReference type="CDD" id="cd07199">
    <property type="entry name" value="Pat17_PNPLA8_PNPLA9_like"/>
    <property type="match status" value="1"/>
</dbReference>
<dbReference type="GeneID" id="37180362"/>
<dbReference type="RefSeq" id="XP_025526777.1">
    <property type="nucleotide sequence ID" value="XM_025676669.1"/>
</dbReference>
<gene>
    <name evidence="7" type="ORF">BO86DRAFT_448855</name>
</gene>
<dbReference type="GO" id="GO:0046486">
    <property type="term" value="P:glycerolipid metabolic process"/>
    <property type="evidence" value="ECO:0007669"/>
    <property type="project" value="UniProtKB-ARBA"/>
</dbReference>
<feature type="short sequence motif" description="GXGXXG" evidence="4">
    <location>
        <begin position="469"/>
        <end position="474"/>
    </location>
</feature>
<sequence length="987" mass="110303">MRPEVGNNWLEIKSCESGQLTVLDHGRLESLVAELADSVDQCPSLSVFLGTRSKEACLRQLYPHNNINRRVSKTSVRLRCDVNTLRMSRPAFFADGDLTYKHSLSSLGKQTASMEQPITWQAHSSEKVLQIIYARLLFLFADVVCIFAADFADYSHMADFLISIHRARSASLLPASIRPRVVIVLPTNSVDNKMDEMEVEQLQCRLNMCESGPMSASFSAIHIVRLGHHMLSDYSRYQPLRALIKGQIQDMQSAREDTRTLLSAKHLAALFSLALRHTAENIREPFDFVQASRAYHPVSLSLGPNIVHYQELGSQVELSSEELAPSVASALLMDHYIDGMLALDARLVFRTLYRPALIHSIRAAQRSDRMTVLGNLVNLIECQMVGMLDHLDRTGQPSWHLRRDLLKARSGQLCSIRSNKICLVFFGSPAAAREYQFKFSACPCCLYQRPFVIEILAPTMNPTVLAIDGGGVRGVIPLEFLTLIQESLGSCLLQDLIDISIGTSSGGLSVLALFQKRWEVLKCAKTFDDMARCIFQQRKSSSLSRLSQSVFGRLSLFSTIHKWLIWLLHDGCYDGSVFDAALKAVFGVKSRVFDGLCAEHTSATYSNTRIGVVATGISKDTSSFVFGNFNASETSETDPGCEIVRPVETDCEPFVWEAARATAAAPFFFPTADIDPLGSFQDGGLRDNLAADIAKRLCRQIWPSRKNPARILSLGTGATARAAGSSPHFRHVFRDSFLRRSFNAWMSLMDTETEWTKMVEQSESERKQDYIRLNIPLQDEPSAIDAVETMEHYRNLVILYPGSARMAREAATALLISRFFFVMCTLPEDTTSPFWCWGVIRCKGPAKQIVESLEQLYPQGLTFTTDLEVIGQFEGLGELCLDCGRYCRPITFLSHHLDKTVNIYLKTRTKKRWRISGFPDSLASYAQRQHFYAPFGRPDHGCPGAALCGSCDESVGPQQGQRRKRASLDSRRGQRKKVRGGPSAEIS</sequence>
<dbReference type="Pfam" id="PF01734">
    <property type="entry name" value="Patatin"/>
    <property type="match status" value="1"/>
</dbReference>
<evidence type="ECO:0000313" key="8">
    <source>
        <dbReference type="Proteomes" id="UP000249497"/>
    </source>
</evidence>
<dbReference type="OrthoDB" id="4498999at2759"/>
<dbReference type="AlphaFoldDB" id="A0A8T8WYE5"/>
<feature type="domain" description="PNPLA" evidence="6">
    <location>
        <begin position="465"/>
        <end position="695"/>
    </location>
</feature>